<organism evidence="2 3">
    <name type="scientific">Ralstonia solanacearum</name>
    <name type="common">Pseudomonas solanacearum</name>
    <dbReference type="NCBI Taxonomy" id="305"/>
    <lineage>
        <taxon>Bacteria</taxon>
        <taxon>Pseudomonadati</taxon>
        <taxon>Pseudomonadota</taxon>
        <taxon>Betaproteobacteria</taxon>
        <taxon>Burkholderiales</taxon>
        <taxon>Burkholderiaceae</taxon>
        <taxon>Ralstonia</taxon>
        <taxon>Ralstonia solanacearum species complex</taxon>
    </lineage>
</organism>
<feature type="region of interest" description="Disordered" evidence="1">
    <location>
        <begin position="728"/>
        <end position="752"/>
    </location>
</feature>
<gene>
    <name evidence="2" type="ORF">CJO77_17370</name>
</gene>
<proteinExistence type="predicted"/>
<feature type="region of interest" description="Disordered" evidence="1">
    <location>
        <begin position="450"/>
        <end position="472"/>
    </location>
</feature>
<feature type="region of interest" description="Disordered" evidence="1">
    <location>
        <begin position="402"/>
        <end position="425"/>
    </location>
</feature>
<evidence type="ECO:0000256" key="1">
    <source>
        <dbReference type="SAM" id="MobiDB-lite"/>
    </source>
</evidence>
<dbReference type="AlphaFoldDB" id="A0AAD0WJ99"/>
<evidence type="ECO:0000313" key="2">
    <source>
        <dbReference type="EMBL" id="AXV84681.1"/>
    </source>
</evidence>
<feature type="region of interest" description="Disordered" evidence="1">
    <location>
        <begin position="1"/>
        <end position="64"/>
    </location>
</feature>
<protein>
    <submittedName>
        <fullName evidence="2">Type III effector protein (Hlk2)</fullName>
    </submittedName>
</protein>
<keyword evidence="2" id="KW-0614">Plasmid</keyword>
<name>A0AAD0WJ99_RALSL</name>
<geneLocation type="plasmid" evidence="2 3">
    <name>unnamed</name>
</geneLocation>
<dbReference type="InterPro" id="IPR049928">
    <property type="entry name" value="XopP-like"/>
</dbReference>
<accession>A0AAD0WJ99</accession>
<feature type="compositionally biased region" description="Pro residues" evidence="1">
    <location>
        <begin position="55"/>
        <end position="64"/>
    </location>
</feature>
<dbReference type="EMBL" id="CP022760">
    <property type="protein sequence ID" value="AXV84681.1"/>
    <property type="molecule type" value="Genomic_DNA"/>
</dbReference>
<sequence length="752" mass="81337">MAGGKVTERSIQGPADPVASPPPGAGTSTDAGQRAGRQPLGRPAELEGLSTRPASAPPAAPPAAPVAAFPLRRAVLPLLPLAAETLQTEPAKQVDGALRYGATWRTLVHDGRASTEQRLNLARTGVKHAEAGLRALASLSEQGCLTNDDALRGELFNHRAEAAMAGIQAYHRMLNEEWDAHAQGRGVHSDASAPAAFDGIRELLTRGQFQDAKLELKRYRAVLDTFVEHCKPGGAPHPLQARLESNLLAVMAGRARCRGAMQSVNVLGIASCAYSLSRLALAMRLPDLAARVAALLAAMRHQRDEVAVAVHTLDALAMWHPGAEGEAPPDRPTRPQLAACKGLVRAFRDRLDRIGTHLCMDAAARIEMNDATGLWKAMLDVAQVIADYRANLDELCESVRGADFEPATPSSGEDGPGSASEPQPVATMPVPAATIEDRHPVEHGKQPVARPALAAPAPVPRPPDSRTPAQREADDLLRRCQADSETVSQFRGDVVAIADAFGKDASDLERLMNDRDRSAAVTATAMRTSVEDWFGKRERLEKAQRGLSAEDPRIGLLTDRLRALDMIGRYVDVWEADASKRALVPKAKHLERLLAMNEVEQVDAPVRLRSGRDKHNRDRVFEIRIQPKPLSDRDQDKDEDKADDRDRARPMFVHLHTSRRIGADALHTLDYRDFDAVHLKLDAQKNLGRNWEEVMRALGYPDMKVERSKVGSELLSRLFALAGRGAASTSAAAGRAGRIEASPGGRRPGGGS</sequence>
<dbReference type="Proteomes" id="UP000261758">
    <property type="component" value="Plasmid unnamed"/>
</dbReference>
<feature type="compositionally biased region" description="Basic and acidic residues" evidence="1">
    <location>
        <begin position="630"/>
        <end position="649"/>
    </location>
</feature>
<dbReference type="RefSeq" id="WP_118870881.1">
    <property type="nucleotide sequence ID" value="NZ_CP022760.1"/>
</dbReference>
<reference evidence="2 3" key="1">
    <citation type="submission" date="2017-08" db="EMBL/GenBank/DDBJ databases">
        <title>Genome sequences of Ralstonia solanacearum Species Complex (RSSC) isolated from Potato bacterial wilts in Korea.</title>
        <authorList>
            <person name="Cho H."/>
            <person name="Song E.-S."/>
            <person name="Lee Y.K."/>
            <person name="Lee S."/>
            <person name="Lee S.-W."/>
            <person name="Jo A."/>
            <person name="Kim J.-G."/>
            <person name="Hwang I."/>
        </authorList>
    </citation>
    <scope>NUCLEOTIDE SEQUENCE [LARGE SCALE GENOMIC DNA]</scope>
    <source>
        <strain evidence="2 3">T98</strain>
        <plasmid evidence="2 3">unnamed</plasmid>
    </source>
</reference>
<feature type="region of interest" description="Disordered" evidence="1">
    <location>
        <begin position="625"/>
        <end position="649"/>
    </location>
</feature>
<dbReference type="NCBIfam" id="NF041354">
    <property type="entry name" value="XopP"/>
    <property type="match status" value="1"/>
</dbReference>
<evidence type="ECO:0000313" key="3">
    <source>
        <dbReference type="Proteomes" id="UP000261758"/>
    </source>
</evidence>